<feature type="transmembrane region" description="Helical" evidence="6">
    <location>
        <begin position="109"/>
        <end position="128"/>
    </location>
</feature>
<feature type="transmembrane region" description="Helical" evidence="6">
    <location>
        <begin position="414"/>
        <end position="436"/>
    </location>
</feature>
<sequence length="636" mass="74239">MCSMCADKKGDCPNWRLSDVCIQSYLAHVFDNSATVFFSVFTIVWAVSFLEIWKRKCATLSYEWSVMDYQVEEERPRPQYAAMCEENTRNPITGTVEPYFPENKRRARIICGLVCILFMVSCPPNLIATHTLASASMNEFGELIATHQESATCDCCKDQCDDVFYAAPVQVSWSRSARRSPSTRILGQTMIVIIFTIAVILYRVAFKQTLQRSRIVSSKADMFGNISGAMINLVMIVTLGHLYQILAYKMTEWEMHRTQTEFESSLTLKVFVFQFLNFYSPLFYVAFMKDRFTGTPGNWNEFLGIRQEICNQAGCLFEISQMLIVIMIGKQLISNCQEIIIPMLKTWMQRYNMGFIRFCKGPAKESSDGQDAGDSMSMCTRGRTKSSMKQQPIYVRDYKMVEYEGLLEEYLEMVLQFGFITMFVMPFPLAPLFALLNNWMEIRLDAQKLVCCCRRPLAERARNIGVWYKFLVVLVRLSCVINVRFRHNNHDPVQAFMLAFTTEYIPRELYRYTVNSTLEGFVDYTLKWTQLSNGQRCRYKTYKSVEQGENNEYYWKLCAARLVFILSVEHFVFFFAWLLDYIIPDIPSRLHERIKRERYKAKIALQENIIMSSTKRREHSEVFDNSDYGYLEPNQR</sequence>
<comment type="caution">
    <text evidence="8">The sequence shown here is derived from an EMBL/GenBank/DDBJ whole genome shotgun (WGS) entry which is preliminary data.</text>
</comment>
<dbReference type="Proteomes" id="UP001626550">
    <property type="component" value="Unassembled WGS sequence"/>
</dbReference>
<dbReference type="PANTHER" id="PTHR12308:SF87">
    <property type="entry name" value="ANOCTAMIN"/>
    <property type="match status" value="1"/>
</dbReference>
<dbReference type="InterPro" id="IPR049452">
    <property type="entry name" value="Anoctamin_TM"/>
</dbReference>
<dbReference type="InterPro" id="IPR007632">
    <property type="entry name" value="Anoctamin"/>
</dbReference>
<dbReference type="PANTHER" id="PTHR12308">
    <property type="entry name" value="ANOCTAMIN"/>
    <property type="match status" value="1"/>
</dbReference>
<accession>A0ABD2PT68</accession>
<dbReference type="Pfam" id="PF04547">
    <property type="entry name" value="Anoctamin"/>
    <property type="match status" value="2"/>
</dbReference>
<protein>
    <recommendedName>
        <fullName evidence="6">Anoctamin</fullName>
    </recommendedName>
</protein>
<feature type="domain" description="Anoctamin transmembrane" evidence="7">
    <location>
        <begin position="28"/>
        <end position="131"/>
    </location>
</feature>
<comment type="caution">
    <text evidence="6">Lacks conserved residue(s) required for the propagation of feature annotation.</text>
</comment>
<evidence type="ECO:0000259" key="7">
    <source>
        <dbReference type="Pfam" id="PF04547"/>
    </source>
</evidence>
<dbReference type="GO" id="GO:0016020">
    <property type="term" value="C:membrane"/>
    <property type="evidence" value="ECO:0007669"/>
    <property type="project" value="UniProtKB-SubCell"/>
</dbReference>
<organism evidence="8 9">
    <name type="scientific">Cichlidogyrus casuarinus</name>
    <dbReference type="NCBI Taxonomy" id="1844966"/>
    <lineage>
        <taxon>Eukaryota</taxon>
        <taxon>Metazoa</taxon>
        <taxon>Spiralia</taxon>
        <taxon>Lophotrochozoa</taxon>
        <taxon>Platyhelminthes</taxon>
        <taxon>Monogenea</taxon>
        <taxon>Monopisthocotylea</taxon>
        <taxon>Dactylogyridea</taxon>
        <taxon>Ancyrocephalidae</taxon>
        <taxon>Cichlidogyrus</taxon>
    </lineage>
</organism>
<evidence type="ECO:0000256" key="2">
    <source>
        <dbReference type="ARBA" id="ARBA00009671"/>
    </source>
</evidence>
<evidence type="ECO:0000256" key="6">
    <source>
        <dbReference type="RuleBase" id="RU280814"/>
    </source>
</evidence>
<evidence type="ECO:0000256" key="5">
    <source>
        <dbReference type="ARBA" id="ARBA00023136"/>
    </source>
</evidence>
<evidence type="ECO:0000313" key="8">
    <source>
        <dbReference type="EMBL" id="KAL3310449.1"/>
    </source>
</evidence>
<keyword evidence="5 6" id="KW-0472">Membrane</keyword>
<keyword evidence="9" id="KW-1185">Reference proteome</keyword>
<comment type="subcellular location">
    <subcellularLocation>
        <location evidence="1 6">Membrane</location>
        <topology evidence="1 6">Multi-pass membrane protein</topology>
    </subcellularLocation>
</comment>
<feature type="transmembrane region" description="Helical" evidence="6">
    <location>
        <begin position="226"/>
        <end position="246"/>
    </location>
</feature>
<evidence type="ECO:0000256" key="3">
    <source>
        <dbReference type="ARBA" id="ARBA00022692"/>
    </source>
</evidence>
<evidence type="ECO:0000313" key="9">
    <source>
        <dbReference type="Proteomes" id="UP001626550"/>
    </source>
</evidence>
<evidence type="ECO:0000256" key="4">
    <source>
        <dbReference type="ARBA" id="ARBA00022989"/>
    </source>
</evidence>
<feature type="domain" description="Anoctamin transmembrane" evidence="7">
    <location>
        <begin position="184"/>
        <end position="597"/>
    </location>
</feature>
<dbReference type="EMBL" id="JBJKFK010002947">
    <property type="protein sequence ID" value="KAL3310449.1"/>
    <property type="molecule type" value="Genomic_DNA"/>
</dbReference>
<proteinExistence type="inferred from homology"/>
<comment type="similarity">
    <text evidence="2 6">Belongs to the anoctamin family.</text>
</comment>
<evidence type="ECO:0000256" key="1">
    <source>
        <dbReference type="ARBA" id="ARBA00004141"/>
    </source>
</evidence>
<keyword evidence="3 6" id="KW-0812">Transmembrane</keyword>
<feature type="transmembrane region" description="Helical" evidence="6">
    <location>
        <begin position="562"/>
        <end position="583"/>
    </location>
</feature>
<feature type="transmembrane region" description="Helical" evidence="6">
    <location>
        <begin position="34"/>
        <end position="53"/>
    </location>
</feature>
<name>A0ABD2PT68_9PLAT</name>
<keyword evidence="4 6" id="KW-1133">Transmembrane helix</keyword>
<dbReference type="AlphaFoldDB" id="A0ABD2PT68"/>
<gene>
    <name evidence="8" type="primary">ANO7_3</name>
    <name evidence="8" type="ORF">Ciccas_010987</name>
</gene>
<feature type="transmembrane region" description="Helical" evidence="6">
    <location>
        <begin position="185"/>
        <end position="205"/>
    </location>
</feature>
<reference evidence="8 9" key="1">
    <citation type="submission" date="2024-11" db="EMBL/GenBank/DDBJ databases">
        <title>Adaptive evolution of stress response genes in parasites aligns with host niche diversity.</title>
        <authorList>
            <person name="Hahn C."/>
            <person name="Resl P."/>
        </authorList>
    </citation>
    <scope>NUCLEOTIDE SEQUENCE [LARGE SCALE GENOMIC DNA]</scope>
    <source>
        <strain evidence="8">EGGRZ-B1_66</strain>
        <tissue evidence="8">Body</tissue>
    </source>
</reference>